<organism evidence="4 5">
    <name type="scientific">Cystobacter fuscus (strain ATCC 25194 / DSM 2262 / NBRC 100088 / M29)</name>
    <dbReference type="NCBI Taxonomy" id="1242864"/>
    <lineage>
        <taxon>Bacteria</taxon>
        <taxon>Pseudomonadati</taxon>
        <taxon>Myxococcota</taxon>
        <taxon>Myxococcia</taxon>
        <taxon>Myxococcales</taxon>
        <taxon>Cystobacterineae</taxon>
        <taxon>Archangiaceae</taxon>
        <taxon>Cystobacter</taxon>
    </lineage>
</organism>
<dbReference type="eggNOG" id="COG3103">
    <property type="taxonomic scope" value="Bacteria"/>
</dbReference>
<evidence type="ECO:0000313" key="4">
    <source>
        <dbReference type="EMBL" id="EPX57932.1"/>
    </source>
</evidence>
<feature type="transmembrane region" description="Helical" evidence="1">
    <location>
        <begin position="251"/>
        <end position="269"/>
    </location>
</feature>
<accession>S9P6S4</accession>
<keyword evidence="5" id="KW-1185">Reference proteome</keyword>
<evidence type="ECO:0000313" key="5">
    <source>
        <dbReference type="Proteomes" id="UP000011682"/>
    </source>
</evidence>
<keyword evidence="1" id="KW-0472">Membrane</keyword>
<dbReference type="Gene3D" id="2.30.30.40">
    <property type="entry name" value="SH3 Domains"/>
    <property type="match status" value="1"/>
</dbReference>
<feature type="domain" description="NAD(+)--protein-arginine ADP-ribosyltransferase Tre1-like N-terminal" evidence="3">
    <location>
        <begin position="186"/>
        <end position="355"/>
    </location>
</feature>
<gene>
    <name evidence="4" type="ORF">D187_004466</name>
</gene>
<evidence type="ECO:0000256" key="1">
    <source>
        <dbReference type="SAM" id="Phobius"/>
    </source>
</evidence>
<comment type="caution">
    <text evidence="4">The sequence shown here is derived from an EMBL/GenBank/DDBJ whole genome shotgun (WGS) entry which is preliminary data.</text>
</comment>
<dbReference type="InterPro" id="IPR049195">
    <property type="entry name" value="Tre1-like_N"/>
</dbReference>
<evidence type="ECO:0000259" key="2">
    <source>
        <dbReference type="Pfam" id="PF08239"/>
    </source>
</evidence>
<feature type="transmembrane region" description="Helical" evidence="1">
    <location>
        <begin position="218"/>
        <end position="239"/>
    </location>
</feature>
<keyword evidence="1" id="KW-0812">Transmembrane</keyword>
<keyword evidence="1" id="KW-1133">Transmembrane helix</keyword>
<name>S9P6S4_CYSF2</name>
<dbReference type="Pfam" id="PF08239">
    <property type="entry name" value="SH3_3"/>
    <property type="match status" value="1"/>
</dbReference>
<dbReference type="InterPro" id="IPR003646">
    <property type="entry name" value="SH3-like_bac-type"/>
</dbReference>
<feature type="domain" description="SH3b" evidence="2">
    <location>
        <begin position="23"/>
        <end position="73"/>
    </location>
</feature>
<dbReference type="OrthoDB" id="5478348at2"/>
<dbReference type="Proteomes" id="UP000011682">
    <property type="component" value="Unassembled WGS sequence"/>
</dbReference>
<protein>
    <submittedName>
        <fullName evidence="4">Uncharacterized protein</fullName>
    </submittedName>
</protein>
<dbReference type="AlphaFoldDB" id="S9P6S4"/>
<dbReference type="RefSeq" id="WP_002624712.1">
    <property type="nucleotide sequence ID" value="NZ_ANAH02000028.1"/>
</dbReference>
<sequence>MPDGKWEFVGKVGIINWDGDPEVRLRPSPSTNGNPIRTLPFSAHVQVIKRSTDGWSYVATPGGQEGYVSSAYIWTNLPEPTARLHRVEKDLAGTAIAISEAYYGDQICWGQDLRFYVNVLGLANKKAIPKGVTGWKSVKFNERDLIWIPSRRYAQSLVSVVDSGSISYEFLERLASPMLRFAQFCEDLDRAIRLSKNYLGKAILKHGEKEVVEVLESLAMMALVSIAILGATTVVVGVVTGGSGAAYGFELGLLILEWMGLAMFVGWVAESLATVGGEFAKFFSAVWEAKGRVSKLEQAAQQFAEALAALLGKLLELALMVAASKGVSWAANALRGTPIGRCIGEGKIGEWLGKRLDHFKEGMKGRPREVLGSFYRRVELVTKTAKNKLQSRGEFDGIDMSKKLFIEYKSARKFFKGDKTPENWAKDQIYTKTLKRISILLHEATATRPKSDGSPTVPTLEEIKGFQKIQFRIDGNTPMLRAAVAAQLKALRTQFPGWSFDATYGVNLLLPPLPDAVTQAR</sequence>
<proteinExistence type="predicted"/>
<dbReference type="EMBL" id="ANAH02000028">
    <property type="protein sequence ID" value="EPX57932.1"/>
    <property type="molecule type" value="Genomic_DNA"/>
</dbReference>
<reference evidence="4" key="1">
    <citation type="submission" date="2013-05" db="EMBL/GenBank/DDBJ databases">
        <title>Genome assembly of Cystobacter fuscus DSM 2262.</title>
        <authorList>
            <person name="Sharma G."/>
            <person name="Khatri I."/>
            <person name="Kaur C."/>
            <person name="Mayilraj S."/>
            <person name="Subramanian S."/>
        </authorList>
    </citation>
    <scope>NUCLEOTIDE SEQUENCE [LARGE SCALE GENOMIC DNA]</scope>
    <source>
        <strain evidence="4">DSM 2262</strain>
    </source>
</reference>
<dbReference type="Pfam" id="PF21724">
    <property type="entry name" value="DUF6861"/>
    <property type="match status" value="1"/>
</dbReference>
<evidence type="ECO:0000259" key="3">
    <source>
        <dbReference type="Pfam" id="PF21724"/>
    </source>
</evidence>